<dbReference type="NCBIfam" id="NF004349">
    <property type="entry name" value="PRK05729.1"/>
    <property type="match status" value="1"/>
</dbReference>
<comment type="caution">
    <text evidence="16">The sequence shown here is derived from an EMBL/GenBank/DDBJ whole genome shotgun (WGS) entry which is preliminary data.</text>
</comment>
<dbReference type="SUPFAM" id="SSF52374">
    <property type="entry name" value="Nucleotidylyl transferase"/>
    <property type="match status" value="1"/>
</dbReference>
<evidence type="ECO:0000256" key="8">
    <source>
        <dbReference type="ARBA" id="ARBA00022917"/>
    </source>
</evidence>
<evidence type="ECO:0000256" key="13">
    <source>
        <dbReference type="SAM" id="Coils"/>
    </source>
</evidence>
<dbReference type="Pfam" id="PF08264">
    <property type="entry name" value="Anticodon_1"/>
    <property type="match status" value="1"/>
</dbReference>
<dbReference type="FunFam" id="3.40.50.620:FF:000078">
    <property type="entry name" value="Valine--tRNA ligase, mitochondrial"/>
    <property type="match status" value="1"/>
</dbReference>
<dbReference type="PROSITE" id="PS00178">
    <property type="entry name" value="AA_TRNA_LIGASE_I"/>
    <property type="match status" value="1"/>
</dbReference>
<keyword evidence="17" id="KW-1185">Reference proteome</keyword>
<evidence type="ECO:0000256" key="12">
    <source>
        <dbReference type="RuleBase" id="RU363035"/>
    </source>
</evidence>
<dbReference type="GO" id="GO:0004832">
    <property type="term" value="F:valine-tRNA ligase activity"/>
    <property type="evidence" value="ECO:0007669"/>
    <property type="project" value="UniProtKB-EC"/>
</dbReference>
<accession>A0AAN7ZX71</accession>
<evidence type="ECO:0000256" key="3">
    <source>
        <dbReference type="ARBA" id="ARBA00013169"/>
    </source>
</evidence>
<dbReference type="Gene3D" id="3.40.50.620">
    <property type="entry name" value="HUPs"/>
    <property type="match status" value="2"/>
</dbReference>
<dbReference type="NCBIfam" id="TIGR00422">
    <property type="entry name" value="valS"/>
    <property type="match status" value="1"/>
</dbReference>
<evidence type="ECO:0000256" key="4">
    <source>
        <dbReference type="ARBA" id="ARBA00022490"/>
    </source>
</evidence>
<keyword evidence="4" id="KW-0963">Cytoplasm</keyword>
<dbReference type="CDD" id="cd00817">
    <property type="entry name" value="ValRS_core"/>
    <property type="match status" value="1"/>
</dbReference>
<dbReference type="InterPro" id="IPR033705">
    <property type="entry name" value="Anticodon_Ia_Val"/>
</dbReference>
<keyword evidence="13" id="KW-0175">Coiled coil</keyword>
<comment type="similarity">
    <text evidence="2 12">Belongs to the class-I aminoacyl-tRNA synthetase family.</text>
</comment>
<dbReference type="Gene3D" id="3.90.740.10">
    <property type="entry name" value="Valyl/Leucyl/Isoleucyl-tRNA synthetase, editing domain"/>
    <property type="match status" value="2"/>
</dbReference>
<keyword evidence="9 12" id="KW-0030">Aminoacyl-tRNA synthetase</keyword>
<evidence type="ECO:0000256" key="5">
    <source>
        <dbReference type="ARBA" id="ARBA00022598"/>
    </source>
</evidence>
<dbReference type="PRINTS" id="PR00986">
    <property type="entry name" value="TRNASYNTHVAL"/>
</dbReference>
<gene>
    <name evidence="16" type="ORF">RI543_004027</name>
</gene>
<dbReference type="AlphaFoldDB" id="A0AAN7ZX71"/>
<dbReference type="HAMAP" id="MF_02004">
    <property type="entry name" value="Val_tRNA_synth_type1"/>
    <property type="match status" value="1"/>
</dbReference>
<evidence type="ECO:0000259" key="15">
    <source>
        <dbReference type="Pfam" id="PF08264"/>
    </source>
</evidence>
<keyword evidence="5 12" id="KW-0436">Ligase</keyword>
<dbReference type="PANTHER" id="PTHR11946:SF114">
    <property type="entry name" value="VALINE--TRNA LIGASE, MITOCHONDRIAL"/>
    <property type="match status" value="1"/>
</dbReference>
<dbReference type="SUPFAM" id="SSF161270">
    <property type="entry name" value="PspA lactotransferrin-binding region"/>
    <property type="match status" value="1"/>
</dbReference>
<proteinExistence type="inferred from homology"/>
<dbReference type="InterPro" id="IPR009008">
    <property type="entry name" value="Val/Leu/Ile-tRNA-synth_edit"/>
</dbReference>
<name>A0AAN7ZX71_9SACH</name>
<dbReference type="InterPro" id="IPR014729">
    <property type="entry name" value="Rossmann-like_a/b/a_fold"/>
</dbReference>
<feature type="domain" description="Methionyl/Valyl/Leucyl/Isoleucyl-tRNA synthetase anticodon-binding" evidence="15">
    <location>
        <begin position="736"/>
        <end position="878"/>
    </location>
</feature>
<dbReference type="InterPro" id="IPR001412">
    <property type="entry name" value="aa-tRNA-synth_I_CS"/>
</dbReference>
<dbReference type="FunFam" id="3.40.50.620:FF:000020">
    <property type="entry name" value="Valine--tRNA ligase, mitochondrial"/>
    <property type="match status" value="1"/>
</dbReference>
<dbReference type="EC" id="6.1.1.9" evidence="3"/>
<keyword evidence="8 12" id="KW-0648">Protein biosynthesis</keyword>
<evidence type="ECO:0000313" key="17">
    <source>
        <dbReference type="Proteomes" id="UP001306508"/>
    </source>
</evidence>
<evidence type="ECO:0000256" key="11">
    <source>
        <dbReference type="ARBA" id="ARBA00047552"/>
    </source>
</evidence>
<evidence type="ECO:0000256" key="10">
    <source>
        <dbReference type="ARBA" id="ARBA00029936"/>
    </source>
</evidence>
<feature type="coiled-coil region" evidence="13">
    <location>
        <begin position="961"/>
        <end position="1030"/>
    </location>
</feature>
<keyword evidence="7 12" id="KW-0067">ATP-binding</keyword>
<comment type="subcellular location">
    <subcellularLocation>
        <location evidence="1">Cytoplasm</location>
    </subcellularLocation>
</comment>
<evidence type="ECO:0000259" key="14">
    <source>
        <dbReference type="Pfam" id="PF00133"/>
    </source>
</evidence>
<dbReference type="FunFam" id="3.90.740.10:FF:000005">
    <property type="entry name" value="Valine--tRNA ligase, mitochondrial"/>
    <property type="match status" value="1"/>
</dbReference>
<dbReference type="SUPFAM" id="SSF50677">
    <property type="entry name" value="ValRS/IleRS/LeuRS editing domain"/>
    <property type="match status" value="1"/>
</dbReference>
<evidence type="ECO:0000256" key="2">
    <source>
        <dbReference type="ARBA" id="ARBA00005594"/>
    </source>
</evidence>
<dbReference type="GO" id="GO:0005829">
    <property type="term" value="C:cytosol"/>
    <property type="evidence" value="ECO:0007669"/>
    <property type="project" value="TreeGrafter"/>
</dbReference>
<dbReference type="GO" id="GO:0002161">
    <property type="term" value="F:aminoacyl-tRNA deacylase activity"/>
    <property type="evidence" value="ECO:0007669"/>
    <property type="project" value="InterPro"/>
</dbReference>
<comment type="catalytic activity">
    <reaction evidence="11">
        <text>tRNA(Val) + L-valine + ATP = L-valyl-tRNA(Val) + AMP + diphosphate</text>
        <dbReference type="Rhea" id="RHEA:10704"/>
        <dbReference type="Rhea" id="RHEA-COMP:9672"/>
        <dbReference type="Rhea" id="RHEA-COMP:9708"/>
        <dbReference type="ChEBI" id="CHEBI:30616"/>
        <dbReference type="ChEBI" id="CHEBI:33019"/>
        <dbReference type="ChEBI" id="CHEBI:57762"/>
        <dbReference type="ChEBI" id="CHEBI:78442"/>
        <dbReference type="ChEBI" id="CHEBI:78537"/>
        <dbReference type="ChEBI" id="CHEBI:456215"/>
        <dbReference type="EC" id="6.1.1.9"/>
    </reaction>
</comment>
<keyword evidence="6 12" id="KW-0547">Nucleotide-binding</keyword>
<sequence>MNWLISRDTYILKKFHLRVLNNLVIQHTNPIWSTARFLSSNTKKKRLIKQNIFELSKVYDPSLVEKDWYQYWEEQELFTPQFEKDGKIKKEGLFCIPAPPPNVTGALHIGHALTVSLEDSMARFYRMKGKTVLFVPGFDHAGIATQSVVEKAIWKKEGKLKLDYTREQFIEKLWDWKELYHSRIKSQFKRLGGSYDWSREAFTLDDIRSKAVNEAFIRLFDEGIIYRDMRFVNWSSKLKTSISNLEVDTIDVKGKTLLKVPNYEKPIKFGMLYYIAYEVIDSPTNEKIVVATSRPETIFGDVAIAIHPDDERYKHLHGCFVKHPFLDKKLPIILDKLCVNIEFGTGAVKITPAHDENDYLVGRRNNLPIVNILSDDGCLNENTGPDWEGMPRFKARSTIIEKLKERQLFVKEEEYSTSIPVCSRSGDIIEPLLKSQWWVSQTAMAKDAIKRVRNKEIKIQPTTAGSDYFKWLENIKDWCISRQLWWGHRCPVYFIDLENGKSDKNQSKYWVAAANIEDAKIKAKKKFPSKRFDLKQDEDVLDTWFSSALWPLSTLAWPSPNKSLSQFYPYSILESGWDILFFWITRMILLTTKLTGIIPFKEVFCHPLVRDAQGRKMSKSLGNVIDPIDIINGTTLSELQNKLKKGNLPNKEIELMTKLQKKSFPNGIPRLGADALRFTLCSFTSNNNSCDINLDLKKIEENKRFINKIYQAVRFLLLHSRETVYNDSDKKLQLIDKWVRCQLIHTSNRINDYFEQRNFMGVTNELYQFWYLICDNYIEYVKFVLSKGTLEECRIAINNLQYIIDNALCLLHPMMPFVTEELWQLLPNRTERDISISVAPYPSFKEINNNNNNNNITKNPDNIIGDEIWSVIQNIRSLCELYGIREKGIVKISTKDKDLLQQLNNGTRDKTTIIEMIKHLTYPKIDTIVVEETINEMKSTDWVNKYIDSRVSISISLKNQVQDVRNTVKKYCKKIEKLKQKLTTLERTIMTESYKNNVSEKIRKINNQRINDLKAEIDTYQETVNKLENIL</sequence>
<dbReference type="EMBL" id="JAWIZZ010000053">
    <property type="protein sequence ID" value="KAK5778366.1"/>
    <property type="molecule type" value="Genomic_DNA"/>
</dbReference>
<evidence type="ECO:0000256" key="1">
    <source>
        <dbReference type="ARBA" id="ARBA00004496"/>
    </source>
</evidence>
<dbReference type="GO" id="GO:0006438">
    <property type="term" value="P:valyl-tRNA aminoacylation"/>
    <property type="evidence" value="ECO:0007669"/>
    <property type="project" value="InterPro"/>
</dbReference>
<dbReference type="InterPro" id="IPR013155">
    <property type="entry name" value="M/V/L/I-tRNA-synth_anticd-bd"/>
</dbReference>
<organism evidence="16 17">
    <name type="scientific">Arxiozyma heterogenica</name>
    <dbReference type="NCBI Taxonomy" id="278026"/>
    <lineage>
        <taxon>Eukaryota</taxon>
        <taxon>Fungi</taxon>
        <taxon>Dikarya</taxon>
        <taxon>Ascomycota</taxon>
        <taxon>Saccharomycotina</taxon>
        <taxon>Saccharomycetes</taxon>
        <taxon>Saccharomycetales</taxon>
        <taxon>Saccharomycetaceae</taxon>
        <taxon>Arxiozyma</taxon>
    </lineage>
</organism>
<reference evidence="17" key="1">
    <citation type="submission" date="2023-07" db="EMBL/GenBank/DDBJ databases">
        <title>A draft genome of Kazachstania heterogenica Y-27499.</title>
        <authorList>
            <person name="Donic C."/>
            <person name="Kralova J.S."/>
            <person name="Fidel L."/>
            <person name="Ben-Dor S."/>
            <person name="Jung S."/>
        </authorList>
    </citation>
    <scope>NUCLEOTIDE SEQUENCE [LARGE SCALE GENOMIC DNA]</scope>
    <source>
        <strain evidence="17">Y27499</strain>
    </source>
</reference>
<protein>
    <recommendedName>
        <fullName evidence="3">valine--tRNA ligase</fullName>
        <ecNumber evidence="3">6.1.1.9</ecNumber>
    </recommendedName>
    <alternativeName>
        <fullName evidence="10">Valyl-tRNA synthetase</fullName>
    </alternativeName>
</protein>
<dbReference type="SUPFAM" id="SSF47323">
    <property type="entry name" value="Anticodon-binding domain of a subclass of class I aminoacyl-tRNA synthetases"/>
    <property type="match status" value="1"/>
</dbReference>
<dbReference type="CDD" id="cd07962">
    <property type="entry name" value="Anticodon_Ia_Val"/>
    <property type="match status" value="1"/>
</dbReference>
<evidence type="ECO:0000256" key="7">
    <source>
        <dbReference type="ARBA" id="ARBA00022840"/>
    </source>
</evidence>
<dbReference type="InterPro" id="IPR002300">
    <property type="entry name" value="aa-tRNA-synth_Ia"/>
</dbReference>
<dbReference type="InterPro" id="IPR009080">
    <property type="entry name" value="tRNAsynth_Ia_anticodon-bd"/>
</dbReference>
<evidence type="ECO:0000256" key="6">
    <source>
        <dbReference type="ARBA" id="ARBA00022741"/>
    </source>
</evidence>
<dbReference type="PANTHER" id="PTHR11946">
    <property type="entry name" value="VALYL-TRNA SYNTHETASES"/>
    <property type="match status" value="1"/>
</dbReference>
<evidence type="ECO:0000313" key="16">
    <source>
        <dbReference type="EMBL" id="KAK5778366.1"/>
    </source>
</evidence>
<dbReference type="InterPro" id="IPR002303">
    <property type="entry name" value="Valyl-tRNA_ligase"/>
</dbReference>
<feature type="domain" description="Aminoacyl-tRNA synthetase class Ia" evidence="14">
    <location>
        <begin position="68"/>
        <end position="687"/>
    </location>
</feature>
<dbReference type="Proteomes" id="UP001306508">
    <property type="component" value="Unassembled WGS sequence"/>
</dbReference>
<dbReference type="GO" id="GO:0005524">
    <property type="term" value="F:ATP binding"/>
    <property type="evidence" value="ECO:0007669"/>
    <property type="project" value="UniProtKB-KW"/>
</dbReference>
<dbReference type="Gene3D" id="1.10.730.10">
    <property type="entry name" value="Isoleucyl-tRNA Synthetase, Domain 1"/>
    <property type="match status" value="1"/>
</dbReference>
<evidence type="ECO:0000256" key="9">
    <source>
        <dbReference type="ARBA" id="ARBA00023146"/>
    </source>
</evidence>
<dbReference type="Pfam" id="PF00133">
    <property type="entry name" value="tRNA-synt_1"/>
    <property type="match status" value="1"/>
</dbReference>